<dbReference type="PANTHER" id="PTHR11206">
    <property type="entry name" value="MULTIDRUG RESISTANCE PROTEIN"/>
    <property type="match status" value="1"/>
</dbReference>
<dbReference type="Proteomes" id="UP000823388">
    <property type="component" value="Chromosome 3N"/>
</dbReference>
<gene>
    <name evidence="1" type="ORF">PVAP13_3NG279441</name>
</gene>
<accession>A0A8T0UPB1</accession>
<evidence type="ECO:0000313" key="1">
    <source>
        <dbReference type="EMBL" id="KAG2622169.1"/>
    </source>
</evidence>
<comment type="caution">
    <text evidence="1">The sequence shown here is derived from an EMBL/GenBank/DDBJ whole genome shotgun (WGS) entry which is preliminary data.</text>
</comment>
<sequence length="256" mass="29476">MEIWYVQGFVLLTGFLPNSEITPDSLCIRINYWNWDFQIMLGLSYVASICVGNELCAGHPKVARFSHCGCHGKHQLQRFCDPVSHNSEHFVHEQQHSNRGYYQSDAIAGLQHLLEWDSANLLRSCHWEWIASNSCLCQCWGLLSHWASNWMHPRIQNKRCGCSRLCVQGIWRRLITSVTVQTIALIILTARTNWDNEVEKAKQQLQQTGVVPVNDIVAGPKESTCLTLFLVFSWLEELFSWLKVPCTAQQRKHHSL</sequence>
<dbReference type="AlphaFoldDB" id="A0A8T0UPB1"/>
<keyword evidence="2" id="KW-1185">Reference proteome</keyword>
<evidence type="ECO:0000313" key="2">
    <source>
        <dbReference type="Proteomes" id="UP000823388"/>
    </source>
</evidence>
<organism evidence="1 2">
    <name type="scientific">Panicum virgatum</name>
    <name type="common">Blackwell switchgrass</name>
    <dbReference type="NCBI Taxonomy" id="38727"/>
    <lineage>
        <taxon>Eukaryota</taxon>
        <taxon>Viridiplantae</taxon>
        <taxon>Streptophyta</taxon>
        <taxon>Embryophyta</taxon>
        <taxon>Tracheophyta</taxon>
        <taxon>Spermatophyta</taxon>
        <taxon>Magnoliopsida</taxon>
        <taxon>Liliopsida</taxon>
        <taxon>Poales</taxon>
        <taxon>Poaceae</taxon>
        <taxon>PACMAD clade</taxon>
        <taxon>Panicoideae</taxon>
        <taxon>Panicodae</taxon>
        <taxon>Paniceae</taxon>
        <taxon>Panicinae</taxon>
        <taxon>Panicum</taxon>
        <taxon>Panicum sect. Hiantes</taxon>
    </lineage>
</organism>
<proteinExistence type="predicted"/>
<protein>
    <submittedName>
        <fullName evidence="1">Uncharacterized protein</fullName>
    </submittedName>
</protein>
<reference evidence="1" key="1">
    <citation type="submission" date="2020-05" db="EMBL/GenBank/DDBJ databases">
        <title>WGS assembly of Panicum virgatum.</title>
        <authorList>
            <person name="Lovell J.T."/>
            <person name="Jenkins J."/>
            <person name="Shu S."/>
            <person name="Juenger T.E."/>
            <person name="Schmutz J."/>
        </authorList>
    </citation>
    <scope>NUCLEOTIDE SEQUENCE</scope>
    <source>
        <strain evidence="1">AP13</strain>
    </source>
</reference>
<dbReference type="EMBL" id="CM029042">
    <property type="protein sequence ID" value="KAG2622169.1"/>
    <property type="molecule type" value="Genomic_DNA"/>
</dbReference>
<name>A0A8T0UPB1_PANVG</name>